<protein>
    <submittedName>
        <fullName evidence="1">Uncharacterized protein</fullName>
    </submittedName>
</protein>
<gene>
    <name evidence="1" type="ORF">OBBRIDRAFT_815396</name>
</gene>
<dbReference type="PANTHER" id="PTHR46579">
    <property type="entry name" value="F5/8 TYPE C DOMAIN-CONTAINING PROTEIN-RELATED"/>
    <property type="match status" value="1"/>
</dbReference>
<dbReference type="OrthoDB" id="3247418at2759"/>
<evidence type="ECO:0000313" key="2">
    <source>
        <dbReference type="Proteomes" id="UP000250043"/>
    </source>
</evidence>
<organism evidence="1 2">
    <name type="scientific">Obba rivulosa</name>
    <dbReference type="NCBI Taxonomy" id="1052685"/>
    <lineage>
        <taxon>Eukaryota</taxon>
        <taxon>Fungi</taxon>
        <taxon>Dikarya</taxon>
        <taxon>Basidiomycota</taxon>
        <taxon>Agaricomycotina</taxon>
        <taxon>Agaricomycetes</taxon>
        <taxon>Polyporales</taxon>
        <taxon>Gelatoporiaceae</taxon>
        <taxon>Obba</taxon>
    </lineage>
</organism>
<keyword evidence="2" id="KW-1185">Reference proteome</keyword>
<dbReference type="EMBL" id="KV722650">
    <property type="protein sequence ID" value="OCH84644.1"/>
    <property type="molecule type" value="Genomic_DNA"/>
</dbReference>
<name>A0A8E2AMP4_9APHY</name>
<proteinExistence type="predicted"/>
<evidence type="ECO:0000313" key="1">
    <source>
        <dbReference type="EMBL" id="OCH84644.1"/>
    </source>
</evidence>
<dbReference type="AlphaFoldDB" id="A0A8E2AMP4"/>
<reference evidence="1 2" key="1">
    <citation type="submission" date="2016-07" db="EMBL/GenBank/DDBJ databases">
        <title>Draft genome of the white-rot fungus Obba rivulosa 3A-2.</title>
        <authorList>
            <consortium name="DOE Joint Genome Institute"/>
            <person name="Miettinen O."/>
            <person name="Riley R."/>
            <person name="Acob R."/>
            <person name="Barry K."/>
            <person name="Cullen D."/>
            <person name="De Vries R."/>
            <person name="Hainaut M."/>
            <person name="Hatakka A."/>
            <person name="Henrissat B."/>
            <person name="Hilden K."/>
            <person name="Kuo R."/>
            <person name="Labutti K."/>
            <person name="Lipzen A."/>
            <person name="Makela M.R."/>
            <person name="Sandor L."/>
            <person name="Spatafora J.W."/>
            <person name="Grigoriev I.V."/>
            <person name="Hibbett D.S."/>
        </authorList>
    </citation>
    <scope>NUCLEOTIDE SEQUENCE [LARGE SCALE GENOMIC DNA]</scope>
    <source>
        <strain evidence="1 2">3A-2</strain>
    </source>
</reference>
<dbReference type="Proteomes" id="UP000250043">
    <property type="component" value="Unassembled WGS sequence"/>
</dbReference>
<sequence length="662" mass="75429">MSPLGLPAERRYKAENMYLAAIIPGPGEPSLEALNYYLQPIVHALVVSWQRGIFYSRVATEPNGCVSRSAIAAAVIDLVAARKTAQLASHSAHIYCSVCTCSVWDTRGCTDFDNWVCRDPAEMRRQAKKWRDDASQSEHEKIFQSHGVRWSELWRLPYWDPICQLVVDSMHCIFEGLVLYHFCGILGLTLADATAKVDIVPAFTYNFKDVDVEANSELEAKDKTKLPDKAITDVKLIHRDLCRPVEGNVEAGLTKLLGSLAGRNLRALRFVGQNLNIPQVKTKMARKDWANGLLEWRRHQPLSSAQPQDERFATPEVIARIQEVIRDMDTPSWLSSVPKNFGEAKAGTLKADEWRVLCTVYLPLALISLWGAGSLYAADRNPGFLLQVLDNTMMLVSAVIVLCKRTTSRCLSKKYRSYIALWLRGVQELHSKRYSDRNNNHIAFHIYDFLRLFGAVFSWWCFPFERLIGHLQHLPHNDKCGEVEITMLNSYLRASKLRCWFQRPDCPPALWQVKRFFDKAFGNGNFARSTETESRSEDNISPRSSVPIPEDLQMCLPYHYHKSATLLARYKYDGYMFARASTHVGNSLVRYYGNTNTKAYGSIKYIYKVGNQVKLAMQHHLPAKSADPFRRYVDFLATVKSPELSSDLECISPKQIICHFVR</sequence>
<accession>A0A8E2AMP4</accession>
<dbReference type="PANTHER" id="PTHR46579:SF1">
    <property type="entry name" value="F5_8 TYPE C DOMAIN-CONTAINING PROTEIN"/>
    <property type="match status" value="1"/>
</dbReference>